<dbReference type="EMBL" id="JABMKV010000001">
    <property type="protein sequence ID" value="NQX30193.1"/>
    <property type="molecule type" value="Genomic_DNA"/>
</dbReference>
<feature type="transmembrane region" description="Helical" evidence="7">
    <location>
        <begin position="140"/>
        <end position="161"/>
    </location>
</feature>
<feature type="transmembrane region" description="Helical" evidence="7">
    <location>
        <begin position="115"/>
        <end position="134"/>
    </location>
</feature>
<evidence type="ECO:0000256" key="4">
    <source>
        <dbReference type="ARBA" id="ARBA00022692"/>
    </source>
</evidence>
<keyword evidence="9" id="KW-1185">Reference proteome</keyword>
<dbReference type="GO" id="GO:0016740">
    <property type="term" value="F:transferase activity"/>
    <property type="evidence" value="ECO:0007669"/>
    <property type="project" value="UniProtKB-KW"/>
</dbReference>
<keyword evidence="6 7" id="KW-0472">Membrane</keyword>
<name>A0ABX2D808_9SPHI</name>
<dbReference type="RefSeq" id="WP_173268395.1">
    <property type="nucleotide sequence ID" value="NZ_JABMKV010000001.1"/>
</dbReference>
<feature type="transmembrane region" description="Helical" evidence="7">
    <location>
        <begin position="227"/>
        <end position="244"/>
    </location>
</feature>
<comment type="subcellular location">
    <subcellularLocation>
        <location evidence="1">Cell membrane</location>
        <topology evidence="1">Multi-pass membrane protein</topology>
    </subcellularLocation>
</comment>
<evidence type="ECO:0000256" key="3">
    <source>
        <dbReference type="ARBA" id="ARBA00022679"/>
    </source>
</evidence>
<comment type="caution">
    <text evidence="8">The sequence shown here is derived from an EMBL/GenBank/DDBJ whole genome shotgun (WGS) entry which is preliminary data.</text>
</comment>
<feature type="transmembrane region" description="Helical" evidence="7">
    <location>
        <begin position="311"/>
        <end position="329"/>
    </location>
</feature>
<protein>
    <submittedName>
        <fullName evidence="8">Undecaprenyl/decaprenyl-phosphate alpha-N-acetylglucosaminyl 1-phosphate transferase</fullName>
    </submittedName>
</protein>
<dbReference type="Proteomes" id="UP000762110">
    <property type="component" value="Unassembled WGS sequence"/>
</dbReference>
<accession>A0ABX2D808</accession>
<reference evidence="8 9" key="1">
    <citation type="submission" date="2020-05" db="EMBL/GenBank/DDBJ databases">
        <title>Description of Pedobacter foliorum sp. nov.</title>
        <authorList>
            <person name="Qi S."/>
            <person name="Carlier A."/>
            <person name="Cnockaert M."/>
            <person name="Vandamme P."/>
        </authorList>
    </citation>
    <scope>NUCLEOTIDE SEQUENCE [LARGE SCALE GENOMIC DNA]</scope>
    <source>
        <strain evidence="8 9">LMG 31300</strain>
    </source>
</reference>
<feature type="transmembrane region" description="Helical" evidence="7">
    <location>
        <begin position="256"/>
        <end position="276"/>
    </location>
</feature>
<dbReference type="PANTHER" id="PTHR22926">
    <property type="entry name" value="PHOSPHO-N-ACETYLMURAMOYL-PENTAPEPTIDE-TRANSFERASE"/>
    <property type="match status" value="1"/>
</dbReference>
<evidence type="ECO:0000256" key="2">
    <source>
        <dbReference type="ARBA" id="ARBA00022475"/>
    </source>
</evidence>
<evidence type="ECO:0000256" key="6">
    <source>
        <dbReference type="ARBA" id="ARBA00023136"/>
    </source>
</evidence>
<dbReference type="InterPro" id="IPR000715">
    <property type="entry name" value="Glycosyl_transferase_4"/>
</dbReference>
<feature type="transmembrane region" description="Helical" evidence="7">
    <location>
        <begin position="173"/>
        <end position="192"/>
    </location>
</feature>
<feature type="transmembrane region" description="Helical" evidence="7">
    <location>
        <begin position="335"/>
        <end position="356"/>
    </location>
</feature>
<keyword evidence="4 7" id="KW-0812">Transmembrane</keyword>
<feature type="transmembrane region" description="Helical" evidence="7">
    <location>
        <begin position="61"/>
        <end position="80"/>
    </location>
</feature>
<evidence type="ECO:0000256" key="5">
    <source>
        <dbReference type="ARBA" id="ARBA00022989"/>
    </source>
</evidence>
<dbReference type="PANTHER" id="PTHR22926:SF3">
    <property type="entry name" value="UNDECAPRENYL-PHOSPHATE ALPHA-N-ACETYLGLUCOSAMINYL 1-PHOSPHATE TRANSFERASE"/>
    <property type="match status" value="1"/>
</dbReference>
<evidence type="ECO:0000313" key="9">
    <source>
        <dbReference type="Proteomes" id="UP000762110"/>
    </source>
</evidence>
<organism evidence="8 9">
    <name type="scientific">Pedobacter boryungensis</name>
    <dbReference type="NCBI Taxonomy" id="869962"/>
    <lineage>
        <taxon>Bacteria</taxon>
        <taxon>Pseudomonadati</taxon>
        <taxon>Bacteroidota</taxon>
        <taxon>Sphingobacteriia</taxon>
        <taxon>Sphingobacteriales</taxon>
        <taxon>Sphingobacteriaceae</taxon>
        <taxon>Pedobacter</taxon>
    </lineage>
</organism>
<feature type="transmembrane region" description="Helical" evidence="7">
    <location>
        <begin position="198"/>
        <end position="215"/>
    </location>
</feature>
<dbReference type="InterPro" id="IPR018480">
    <property type="entry name" value="PNAcMuramoyl-5peptid_Trfase_CS"/>
</dbReference>
<sequence length="380" mass="41852">MTNQFIVDFLQGNLIYYISIVGLAFLLSIAGIPSIIFTAIKYRLFDSSDGHRKSHRIHISRLGGVAIFCSFTITILLFATTVNYQQANFLITSCIILFGLGLKDDLYGVGPSTKFLLQLVVAIILVVLGGFKLTSLYGVFYVWEVNAIWGSLFSIVVIIFVNNAYNLIDGVDGLAGTLGAIATLSFGIFFAIANALPYAFIAFAMFGAVAGFLKFNYSPAKIFMGDTGALIIGLVCVILAIKFIELNKIGSLPKPYFYSAPSIAVAVLIVPIFDSLRIFTIRILHKSSPFKGDRNHVHHRLQRLGFKSNKIVMVLGGFNIAMIFFAVELQRVGNFTLITLLISICIIMNAAITYAIGKRNNKNYKLIDVIFKDTFKPSLD</sequence>
<gene>
    <name evidence="8" type="ORF">HQN85_00525</name>
</gene>
<evidence type="ECO:0000256" key="1">
    <source>
        <dbReference type="ARBA" id="ARBA00004651"/>
    </source>
</evidence>
<feature type="transmembrane region" description="Helical" evidence="7">
    <location>
        <begin position="14"/>
        <end position="40"/>
    </location>
</feature>
<keyword evidence="2" id="KW-1003">Cell membrane</keyword>
<proteinExistence type="predicted"/>
<keyword evidence="3 8" id="KW-0808">Transferase</keyword>
<dbReference type="Pfam" id="PF00953">
    <property type="entry name" value="Glycos_transf_4"/>
    <property type="match status" value="1"/>
</dbReference>
<keyword evidence="5 7" id="KW-1133">Transmembrane helix</keyword>
<evidence type="ECO:0000256" key="7">
    <source>
        <dbReference type="SAM" id="Phobius"/>
    </source>
</evidence>
<dbReference type="CDD" id="cd06853">
    <property type="entry name" value="GT_WecA_like"/>
    <property type="match status" value="1"/>
</dbReference>
<feature type="transmembrane region" description="Helical" evidence="7">
    <location>
        <begin position="86"/>
        <end position="103"/>
    </location>
</feature>
<dbReference type="PROSITE" id="PS01348">
    <property type="entry name" value="MRAY_2"/>
    <property type="match status" value="1"/>
</dbReference>
<evidence type="ECO:0000313" key="8">
    <source>
        <dbReference type="EMBL" id="NQX30193.1"/>
    </source>
</evidence>